<dbReference type="PANTHER" id="PTHR37309:SF1">
    <property type="entry name" value="SLR0284 PROTEIN"/>
    <property type="match status" value="1"/>
</dbReference>
<sequence length="130" mass="13808">MIAFVRILLKVAITAAALWAATELISGITVTGDTVGRRALTLIVVAIVFGVVNAVIKPIVKTLGCAFYVLTLGLFGLIVNALLLLLTSHLAGRLDLPFHVDGFWPAFWGAIVVGLVGWLLHLLFGGDDDD</sequence>
<protein>
    <submittedName>
        <fullName evidence="2">Phage holin family protein</fullName>
    </submittedName>
</protein>
<dbReference type="InterPro" id="IPR007165">
    <property type="entry name" value="Phage_holin_4_2"/>
</dbReference>
<organism evidence="2 3">
    <name type="scientific">Actinomadura parmotrematis</name>
    <dbReference type="NCBI Taxonomy" id="2864039"/>
    <lineage>
        <taxon>Bacteria</taxon>
        <taxon>Bacillati</taxon>
        <taxon>Actinomycetota</taxon>
        <taxon>Actinomycetes</taxon>
        <taxon>Streptosporangiales</taxon>
        <taxon>Thermomonosporaceae</taxon>
        <taxon>Actinomadura</taxon>
    </lineage>
</organism>
<keyword evidence="1" id="KW-1133">Transmembrane helix</keyword>
<feature type="transmembrane region" description="Helical" evidence="1">
    <location>
        <begin position="37"/>
        <end position="56"/>
    </location>
</feature>
<dbReference type="Proteomes" id="UP000774570">
    <property type="component" value="Unassembled WGS sequence"/>
</dbReference>
<dbReference type="EMBL" id="JAIBOA010000003">
    <property type="protein sequence ID" value="MBW8481933.1"/>
    <property type="molecule type" value="Genomic_DNA"/>
</dbReference>
<reference evidence="2 3" key="1">
    <citation type="submission" date="2021-07" db="EMBL/GenBank/DDBJ databases">
        <title>Actinomadura sp. PM05-2 isolated from lichen.</title>
        <authorList>
            <person name="Somphong A."/>
            <person name="Phongsopitanun W."/>
            <person name="Tanasupawat S."/>
            <person name="Peongsungnone V."/>
        </authorList>
    </citation>
    <scope>NUCLEOTIDE SEQUENCE [LARGE SCALE GENOMIC DNA]</scope>
    <source>
        <strain evidence="2 3">PM05-2</strain>
    </source>
</reference>
<keyword evidence="1" id="KW-0812">Transmembrane</keyword>
<evidence type="ECO:0000313" key="3">
    <source>
        <dbReference type="Proteomes" id="UP000774570"/>
    </source>
</evidence>
<name>A0ABS7FNG9_9ACTN</name>
<evidence type="ECO:0000256" key="1">
    <source>
        <dbReference type="SAM" id="Phobius"/>
    </source>
</evidence>
<comment type="caution">
    <text evidence="2">The sequence shown here is derived from an EMBL/GenBank/DDBJ whole genome shotgun (WGS) entry which is preliminary data.</text>
</comment>
<keyword evidence="3" id="KW-1185">Reference proteome</keyword>
<proteinExistence type="predicted"/>
<dbReference type="Pfam" id="PF04020">
    <property type="entry name" value="Phage_holin_4_2"/>
    <property type="match status" value="1"/>
</dbReference>
<keyword evidence="1" id="KW-0472">Membrane</keyword>
<evidence type="ECO:0000313" key="2">
    <source>
        <dbReference type="EMBL" id="MBW8481933.1"/>
    </source>
</evidence>
<dbReference type="PANTHER" id="PTHR37309">
    <property type="entry name" value="SLR0284 PROTEIN"/>
    <property type="match status" value="1"/>
</dbReference>
<accession>A0ABS7FNG9</accession>
<feature type="transmembrane region" description="Helical" evidence="1">
    <location>
        <begin position="63"/>
        <end position="86"/>
    </location>
</feature>
<feature type="transmembrane region" description="Helical" evidence="1">
    <location>
        <begin position="106"/>
        <end position="124"/>
    </location>
</feature>
<gene>
    <name evidence="2" type="ORF">K1Y72_06120</name>
</gene>